<dbReference type="Proteomes" id="UP000245938">
    <property type="component" value="Unassembled WGS sequence"/>
</dbReference>
<dbReference type="AlphaFoldDB" id="A0A2U3AQ12"/>
<organism evidence="1 2">
    <name type="scientific">Kurthia sibirica</name>
    <dbReference type="NCBI Taxonomy" id="202750"/>
    <lineage>
        <taxon>Bacteria</taxon>
        <taxon>Bacillati</taxon>
        <taxon>Bacillota</taxon>
        <taxon>Bacilli</taxon>
        <taxon>Bacillales</taxon>
        <taxon>Caryophanaceae</taxon>
        <taxon>Kurthia</taxon>
    </lineage>
</organism>
<comment type="caution">
    <text evidence="1">The sequence shown here is derived from an EMBL/GenBank/DDBJ whole genome shotgun (WGS) entry which is preliminary data.</text>
</comment>
<evidence type="ECO:0000313" key="2">
    <source>
        <dbReference type="Proteomes" id="UP000245938"/>
    </source>
</evidence>
<sequence length="236" mass="27606">MSNLSQDQLQQLNSYSNYIDDEQKKIFNLAQLFDVERLDDTKNILKAISQNNNDAVALSYFTRRYGMFIAMQFYMLTVYDELWDGPFDALEFGVREEYGRPSLCMFTRSEHWTMIDEEDRQETVAGILKTQCDDVFQQLRKMGTVSPLTHWENVFGYLLWHYHTLLSNPATEEEAIEYVKFLEDDKTWTDFSTFSRFHKYTGGNHPSTLIHIPVRKSCCFSKDVPGLMACGFCPLI</sequence>
<evidence type="ECO:0000313" key="1">
    <source>
        <dbReference type="EMBL" id="PWI26617.1"/>
    </source>
</evidence>
<protein>
    <submittedName>
        <fullName evidence="1">Siderophore-iron reductase FhuF</fullName>
    </submittedName>
</protein>
<name>A0A2U3AQ12_9BACL</name>
<proteinExistence type="predicted"/>
<dbReference type="RefSeq" id="WP_109304788.1">
    <property type="nucleotide sequence ID" value="NZ_BJUF01000002.1"/>
</dbReference>
<gene>
    <name evidence="1" type="ORF">DEX24_02310</name>
</gene>
<dbReference type="EMBL" id="QFVR01000002">
    <property type="protein sequence ID" value="PWI26617.1"/>
    <property type="molecule type" value="Genomic_DNA"/>
</dbReference>
<accession>A0A2U3AQ12</accession>
<reference evidence="1 2" key="1">
    <citation type="submission" date="2018-05" db="EMBL/GenBank/DDBJ databases">
        <title>Kurthia sibirica genome sequence.</title>
        <authorList>
            <person name="Maclea K.S."/>
            <person name="Goen A.E."/>
        </authorList>
    </citation>
    <scope>NUCLEOTIDE SEQUENCE [LARGE SCALE GENOMIC DNA]</scope>
    <source>
        <strain evidence="1 2">ATCC 49154</strain>
    </source>
</reference>
<keyword evidence="2" id="KW-1185">Reference proteome</keyword>
<dbReference type="OrthoDB" id="2962087at2"/>